<dbReference type="InterPro" id="IPR047153">
    <property type="entry name" value="TRIM45/56/19-like"/>
</dbReference>
<dbReference type="Gene3D" id="3.30.160.60">
    <property type="entry name" value="Classic Zinc Finger"/>
    <property type="match status" value="1"/>
</dbReference>
<dbReference type="GO" id="GO:0008270">
    <property type="term" value="F:zinc ion binding"/>
    <property type="evidence" value="ECO:0007669"/>
    <property type="project" value="UniProtKB-KW"/>
</dbReference>
<organism evidence="4 5">
    <name type="scientific">Pinctada imbricata</name>
    <name type="common">Atlantic pearl-oyster</name>
    <name type="synonym">Pinctada martensii</name>
    <dbReference type="NCBI Taxonomy" id="66713"/>
    <lineage>
        <taxon>Eukaryota</taxon>
        <taxon>Metazoa</taxon>
        <taxon>Spiralia</taxon>
        <taxon>Lophotrochozoa</taxon>
        <taxon>Mollusca</taxon>
        <taxon>Bivalvia</taxon>
        <taxon>Autobranchia</taxon>
        <taxon>Pteriomorphia</taxon>
        <taxon>Pterioida</taxon>
        <taxon>Pterioidea</taxon>
        <taxon>Pteriidae</taxon>
        <taxon>Pinctada</taxon>
    </lineage>
</organism>
<dbReference type="PROSITE" id="PS50119">
    <property type="entry name" value="ZF_BBOX"/>
    <property type="match status" value="1"/>
</dbReference>
<evidence type="ECO:0000313" key="5">
    <source>
        <dbReference type="Proteomes" id="UP001186944"/>
    </source>
</evidence>
<dbReference type="Gene3D" id="2.120.10.30">
    <property type="entry name" value="TolB, C-terminal domain"/>
    <property type="match status" value="1"/>
</dbReference>
<keyword evidence="1" id="KW-0862">Zinc</keyword>
<dbReference type="EMBL" id="VSWD01000005">
    <property type="protein sequence ID" value="KAK3102357.1"/>
    <property type="molecule type" value="Genomic_DNA"/>
</dbReference>
<name>A0AA88YJ98_PINIB</name>
<dbReference type="SUPFAM" id="SSF57845">
    <property type="entry name" value="B-box zinc-binding domain"/>
    <property type="match status" value="1"/>
</dbReference>
<keyword evidence="1" id="KW-0479">Metal-binding</keyword>
<gene>
    <name evidence="4" type="ORF">FSP39_010769</name>
</gene>
<proteinExistence type="predicted"/>
<dbReference type="AlphaFoldDB" id="A0AA88YJ98"/>
<evidence type="ECO:0000256" key="1">
    <source>
        <dbReference type="PROSITE-ProRule" id="PRU00024"/>
    </source>
</evidence>
<feature type="coiled-coil region" evidence="2">
    <location>
        <begin position="121"/>
        <end position="152"/>
    </location>
</feature>
<evidence type="ECO:0000256" key="2">
    <source>
        <dbReference type="SAM" id="Coils"/>
    </source>
</evidence>
<protein>
    <recommendedName>
        <fullName evidence="3">B box-type domain-containing protein</fullName>
    </recommendedName>
</protein>
<dbReference type="InterPro" id="IPR011042">
    <property type="entry name" value="6-blade_b-propeller_TolB-like"/>
</dbReference>
<feature type="domain" description="B box-type" evidence="3">
    <location>
        <begin position="10"/>
        <end position="51"/>
    </location>
</feature>
<comment type="caution">
    <text evidence="4">The sequence shown here is derived from an EMBL/GenBank/DDBJ whole genome shotgun (WGS) entry which is preliminary data.</text>
</comment>
<keyword evidence="1" id="KW-0863">Zinc-finger</keyword>
<dbReference type="CDD" id="cd19756">
    <property type="entry name" value="Bbox2"/>
    <property type="match status" value="1"/>
</dbReference>
<dbReference type="SUPFAM" id="SSF101898">
    <property type="entry name" value="NHL repeat"/>
    <property type="match status" value="1"/>
</dbReference>
<evidence type="ECO:0000259" key="3">
    <source>
        <dbReference type="PROSITE" id="PS50119"/>
    </source>
</evidence>
<dbReference type="Proteomes" id="UP001186944">
    <property type="component" value="Unassembled WGS sequence"/>
</dbReference>
<keyword evidence="5" id="KW-1185">Reference proteome</keyword>
<dbReference type="SMART" id="SM00336">
    <property type="entry name" value="BBOX"/>
    <property type="match status" value="1"/>
</dbReference>
<dbReference type="PANTHER" id="PTHR25462">
    <property type="entry name" value="BONUS, ISOFORM C-RELATED"/>
    <property type="match status" value="1"/>
</dbReference>
<keyword evidence="2" id="KW-0175">Coiled coil</keyword>
<sequence>MASSLHKFQFALKMCEIHDKKEIHAYCKTCKKKICTLCIKEDHTTHDWETITDIIREKKRSLPEECKKIRALTLTGLRNNLDRFDGKIREQDADFEATKTILNCSRKSYVDKIDQLFDDKIDECRQNTEDSKRKYKEKREELKQRSEFIDRDINTLPDHDILDMEKEMRDELDNALSCTADKYTFNSVFEPGKTDENALKDMIGEIHRVSLEETHDIDRYSKYIFSLHPVSETNAFVKVTEDGCLILLDRTGQELKTMKTPCRDFTISNEGECILTDENKCIFSVFTQDDVKIRTFQTKPLHPCTISKAKNGDILVSFWDGGAKFILSKTSRRIVRRMSPMGEVLQTYEFGEDGKTRLFILPCRIAESTFSDICVVNWRSEISGNLVVLHKDGRLKFTYYGHGLNSPMFYPVDVEYDSKCHLLITEIHTKGIHMLSSEGMYLCTLCQYQNIHPYVIAIYDDNLWCGFLQGRVKVFKYDES</sequence>
<dbReference type="PANTHER" id="PTHR25462:SF296">
    <property type="entry name" value="MEIOTIC P26, ISOFORM F"/>
    <property type="match status" value="1"/>
</dbReference>
<dbReference type="InterPro" id="IPR000315">
    <property type="entry name" value="Znf_B-box"/>
</dbReference>
<dbReference type="Pfam" id="PF00643">
    <property type="entry name" value="zf-B_box"/>
    <property type="match status" value="1"/>
</dbReference>
<evidence type="ECO:0000313" key="4">
    <source>
        <dbReference type="EMBL" id="KAK3102357.1"/>
    </source>
</evidence>
<accession>A0AA88YJ98</accession>
<reference evidence="4" key="1">
    <citation type="submission" date="2019-08" db="EMBL/GenBank/DDBJ databases">
        <title>The improved chromosome-level genome for the pearl oyster Pinctada fucata martensii using PacBio sequencing and Hi-C.</title>
        <authorList>
            <person name="Zheng Z."/>
        </authorList>
    </citation>
    <scope>NUCLEOTIDE SEQUENCE</scope>
    <source>
        <strain evidence="4">ZZ-2019</strain>
        <tissue evidence="4">Adductor muscle</tissue>
    </source>
</reference>